<proteinExistence type="predicted"/>
<dbReference type="Pfam" id="PF01522">
    <property type="entry name" value="Polysacc_deac_1"/>
    <property type="match status" value="1"/>
</dbReference>
<dbReference type="Proteomes" id="UP000600247">
    <property type="component" value="Unassembled WGS sequence"/>
</dbReference>
<keyword evidence="6" id="KW-1185">Reference proteome</keyword>
<name>A0A917HBR2_9BACL</name>
<comment type="caution">
    <text evidence="5">The sequence shown here is derived from an EMBL/GenBank/DDBJ whole genome shotgun (WGS) entry which is preliminary data.</text>
</comment>
<sequence>MFKIRHVLLLLVLLVGLLSACQQTSNPSTEVGFVVNGVKLAEPPAVTMKDGQMLVSSAFIEQHFQKKIEAVAASAETGSSSVYYSNKVAVLMYHDIGTKPASGTKQLSSERFESQMSLLKENGFHVIDIGQYTEFIRNGGSVPDNAVLLTFDDGYESFYNVAYPVLKKYEYPAVNFVIVSAIDKRTGLAKLTWDQMREMQKSGMSFYSHTYDLHHYGEADADGGTKPLMTVRLYNKETGKTETDAVYVKRIVNDLALAEKRLKEELGNERGILAFPYGAFNEEVLRELEPLGVELSFTVKEGLNAAGQVNGFRMNGAKDGETAEQLIDKLKRGGKSAIEGDAVGIRIDGEEAVFTGMLSVKEEEGLMIPLREFCNSYQIEVHWDNKKKQVSLRS</sequence>
<dbReference type="PROSITE" id="PS51257">
    <property type="entry name" value="PROKAR_LIPOPROTEIN"/>
    <property type="match status" value="1"/>
</dbReference>
<dbReference type="InterPro" id="IPR051398">
    <property type="entry name" value="Polysacch_Deacetylase"/>
</dbReference>
<evidence type="ECO:0000256" key="2">
    <source>
        <dbReference type="ARBA" id="ARBA00022729"/>
    </source>
</evidence>
<feature type="signal peptide" evidence="3">
    <location>
        <begin position="1"/>
        <end position="20"/>
    </location>
</feature>
<dbReference type="SUPFAM" id="SSF88713">
    <property type="entry name" value="Glycoside hydrolase/deacetylase"/>
    <property type="match status" value="1"/>
</dbReference>
<dbReference type="GO" id="GO:0016810">
    <property type="term" value="F:hydrolase activity, acting on carbon-nitrogen (but not peptide) bonds"/>
    <property type="evidence" value="ECO:0007669"/>
    <property type="project" value="InterPro"/>
</dbReference>
<feature type="domain" description="NodB homology" evidence="4">
    <location>
        <begin position="145"/>
        <end position="394"/>
    </location>
</feature>
<evidence type="ECO:0000313" key="6">
    <source>
        <dbReference type="Proteomes" id="UP000600247"/>
    </source>
</evidence>
<protein>
    <recommendedName>
        <fullName evidence="4">NodB homology domain-containing protein</fullName>
    </recommendedName>
</protein>
<evidence type="ECO:0000256" key="3">
    <source>
        <dbReference type="SAM" id="SignalP"/>
    </source>
</evidence>
<dbReference type="GO" id="GO:0005576">
    <property type="term" value="C:extracellular region"/>
    <property type="evidence" value="ECO:0007669"/>
    <property type="project" value="UniProtKB-SubCell"/>
</dbReference>
<dbReference type="RefSeq" id="WP_188890171.1">
    <property type="nucleotide sequence ID" value="NZ_BMHY01000005.1"/>
</dbReference>
<feature type="chain" id="PRO_5039279182" description="NodB homology domain-containing protein" evidence="3">
    <location>
        <begin position="21"/>
        <end position="394"/>
    </location>
</feature>
<dbReference type="PANTHER" id="PTHR34216:SF3">
    <property type="entry name" value="POLY-BETA-1,6-N-ACETYL-D-GLUCOSAMINE N-DEACETYLASE"/>
    <property type="match status" value="1"/>
</dbReference>
<evidence type="ECO:0000256" key="1">
    <source>
        <dbReference type="ARBA" id="ARBA00004613"/>
    </source>
</evidence>
<dbReference type="InterPro" id="IPR011330">
    <property type="entry name" value="Glyco_hydro/deAcase_b/a-brl"/>
</dbReference>
<gene>
    <name evidence="5" type="ORF">GCM10010918_31920</name>
</gene>
<dbReference type="PROSITE" id="PS51677">
    <property type="entry name" value="NODB"/>
    <property type="match status" value="1"/>
</dbReference>
<organism evidence="5 6">
    <name type="scientific">Paenibacillus radicis</name>
    <name type="common">ex Gao et al. 2016</name>
    <dbReference type="NCBI Taxonomy" id="1737354"/>
    <lineage>
        <taxon>Bacteria</taxon>
        <taxon>Bacillati</taxon>
        <taxon>Bacillota</taxon>
        <taxon>Bacilli</taxon>
        <taxon>Bacillales</taxon>
        <taxon>Paenibacillaceae</taxon>
        <taxon>Paenibacillus</taxon>
    </lineage>
</organism>
<comment type="subcellular location">
    <subcellularLocation>
        <location evidence="1">Secreted</location>
    </subcellularLocation>
</comment>
<evidence type="ECO:0000259" key="4">
    <source>
        <dbReference type="PROSITE" id="PS51677"/>
    </source>
</evidence>
<dbReference type="InterPro" id="IPR002509">
    <property type="entry name" value="NODB_dom"/>
</dbReference>
<reference evidence="5 6" key="1">
    <citation type="journal article" date="2014" name="Int. J. Syst. Evol. Microbiol.">
        <title>Complete genome sequence of Corynebacterium casei LMG S-19264T (=DSM 44701T), isolated from a smear-ripened cheese.</title>
        <authorList>
            <consortium name="US DOE Joint Genome Institute (JGI-PGF)"/>
            <person name="Walter F."/>
            <person name="Albersmeier A."/>
            <person name="Kalinowski J."/>
            <person name="Ruckert C."/>
        </authorList>
    </citation>
    <scope>NUCLEOTIDE SEQUENCE [LARGE SCALE GENOMIC DNA]</scope>
    <source>
        <strain evidence="5 6">CGMCC 1.15286</strain>
    </source>
</reference>
<dbReference type="Gene3D" id="3.20.20.370">
    <property type="entry name" value="Glycoside hydrolase/deacetylase"/>
    <property type="match status" value="1"/>
</dbReference>
<dbReference type="EMBL" id="BMHY01000005">
    <property type="protein sequence ID" value="GGG73441.1"/>
    <property type="molecule type" value="Genomic_DNA"/>
</dbReference>
<accession>A0A917HBR2</accession>
<dbReference type="AlphaFoldDB" id="A0A917HBR2"/>
<dbReference type="PANTHER" id="PTHR34216">
    <property type="match status" value="1"/>
</dbReference>
<evidence type="ECO:0000313" key="5">
    <source>
        <dbReference type="EMBL" id="GGG73441.1"/>
    </source>
</evidence>
<dbReference type="GO" id="GO:0005975">
    <property type="term" value="P:carbohydrate metabolic process"/>
    <property type="evidence" value="ECO:0007669"/>
    <property type="project" value="InterPro"/>
</dbReference>
<keyword evidence="2 3" id="KW-0732">Signal</keyword>